<dbReference type="Gene3D" id="1.25.40.10">
    <property type="entry name" value="Tetratricopeptide repeat domain"/>
    <property type="match status" value="1"/>
</dbReference>
<evidence type="ECO:0000256" key="6">
    <source>
        <dbReference type="ARBA" id="ARBA00023136"/>
    </source>
</evidence>
<dbReference type="GeneID" id="90075271"/>
<evidence type="ECO:0000256" key="1">
    <source>
        <dbReference type="ARBA" id="ARBA00004170"/>
    </source>
</evidence>
<evidence type="ECO:0000313" key="8">
    <source>
        <dbReference type="EMBL" id="GMM37296.1"/>
    </source>
</evidence>
<gene>
    <name evidence="8" type="ORF">DASC09_046210</name>
</gene>
<evidence type="ECO:0000313" key="9">
    <source>
        <dbReference type="Proteomes" id="UP001360560"/>
    </source>
</evidence>
<keyword evidence="4 7" id="KW-0931">ER-Golgi transport</keyword>
<dbReference type="Proteomes" id="UP001360560">
    <property type="component" value="Unassembled WGS sequence"/>
</dbReference>
<proteinExistence type="inferred from homology"/>
<dbReference type="GO" id="GO:0019905">
    <property type="term" value="F:syntaxin binding"/>
    <property type="evidence" value="ECO:0007669"/>
    <property type="project" value="TreeGrafter"/>
</dbReference>
<comment type="subcellular location">
    <subcellularLocation>
        <location evidence="1 7">Membrane</location>
        <topology evidence="1 7">Peripheral membrane protein</topology>
    </subcellularLocation>
</comment>
<dbReference type="PANTHER" id="PTHR13768">
    <property type="entry name" value="SOLUBLE NSF ATTACHMENT PROTEIN SNAP"/>
    <property type="match status" value="1"/>
</dbReference>
<dbReference type="GO" id="GO:0005483">
    <property type="term" value="F:soluble NSF attachment protein activity"/>
    <property type="evidence" value="ECO:0007669"/>
    <property type="project" value="TreeGrafter"/>
</dbReference>
<evidence type="ECO:0000256" key="3">
    <source>
        <dbReference type="ARBA" id="ARBA00022448"/>
    </source>
</evidence>
<keyword evidence="3 7" id="KW-0813">Transport</keyword>
<dbReference type="SUPFAM" id="SSF48452">
    <property type="entry name" value="TPR-like"/>
    <property type="match status" value="1"/>
</dbReference>
<protein>
    <submittedName>
        <fullName evidence="8">Sec17 protein</fullName>
    </submittedName>
</protein>
<dbReference type="PANTHER" id="PTHR13768:SF8">
    <property type="entry name" value="ALPHA-SOLUBLE NSF ATTACHMENT PROTEIN"/>
    <property type="match status" value="1"/>
</dbReference>
<dbReference type="PRINTS" id="PR00448">
    <property type="entry name" value="NSFATTACHMNT"/>
</dbReference>
<keyword evidence="9" id="KW-1185">Reference proteome</keyword>
<sequence>MSSPEELIAQADKKCAPVGGFAKFFGGSSLYRFEEAADLYIQAANLYRIQKQYVKAGNLFEKASEAQKKAESIDESGSTLIDAFKSYREDSPQDAARVLKEAIKIFTTRGQFRRAANFKMDLAAIYEDSLNDLSEATQHYEQAGDWYSSDQAQALANKAYVKAADLGALAGNYIQAAALYESVAKKSLNNNLSKWSLKDYFFKSILCYLAADDMVAAKKTLDKFIDWDGSFQQTRECILLNDLFEAISDRDGQVFADKLYEFDQFSKLDKWKTTILLKIKSSIVEADDDIL</sequence>
<keyword evidence="6 7" id="KW-0472">Membrane</keyword>
<dbReference type="GO" id="GO:0006886">
    <property type="term" value="P:intracellular protein transport"/>
    <property type="evidence" value="ECO:0007669"/>
    <property type="project" value="UniProtKB-UniRule"/>
</dbReference>
<evidence type="ECO:0000256" key="2">
    <source>
        <dbReference type="ARBA" id="ARBA00010050"/>
    </source>
</evidence>
<accession>A0AAV5QRX8</accession>
<dbReference type="InterPro" id="IPR011990">
    <property type="entry name" value="TPR-like_helical_dom_sf"/>
</dbReference>
<evidence type="ECO:0000256" key="7">
    <source>
        <dbReference type="RuleBase" id="RU367013"/>
    </source>
</evidence>
<keyword evidence="5 7" id="KW-0653">Protein transport</keyword>
<evidence type="ECO:0000256" key="4">
    <source>
        <dbReference type="ARBA" id="ARBA00022892"/>
    </source>
</evidence>
<dbReference type="CDD" id="cd15832">
    <property type="entry name" value="SNAP"/>
    <property type="match status" value="1"/>
</dbReference>
<dbReference type="GO" id="GO:0035494">
    <property type="term" value="P:SNARE complex disassembly"/>
    <property type="evidence" value="ECO:0007669"/>
    <property type="project" value="TreeGrafter"/>
</dbReference>
<reference evidence="8 9" key="1">
    <citation type="journal article" date="2023" name="Elife">
        <title>Identification of key yeast species and microbe-microbe interactions impacting larval growth of Drosophila in the wild.</title>
        <authorList>
            <person name="Mure A."/>
            <person name="Sugiura Y."/>
            <person name="Maeda R."/>
            <person name="Honda K."/>
            <person name="Sakurai N."/>
            <person name="Takahashi Y."/>
            <person name="Watada M."/>
            <person name="Katoh T."/>
            <person name="Gotoh A."/>
            <person name="Gotoh Y."/>
            <person name="Taniguchi I."/>
            <person name="Nakamura K."/>
            <person name="Hayashi T."/>
            <person name="Katayama T."/>
            <person name="Uemura T."/>
            <person name="Hattori Y."/>
        </authorList>
    </citation>
    <scope>NUCLEOTIDE SEQUENCE [LARGE SCALE GENOMIC DNA]</scope>
    <source>
        <strain evidence="8 9">SC-9</strain>
    </source>
</reference>
<dbReference type="EMBL" id="BTFZ01000011">
    <property type="protein sequence ID" value="GMM37296.1"/>
    <property type="molecule type" value="Genomic_DNA"/>
</dbReference>
<comment type="function">
    <text evidence="7">Required for vesicular transport between the endoplasmic reticulum and the Golgi apparatus.</text>
</comment>
<dbReference type="GO" id="GO:0031201">
    <property type="term" value="C:SNARE complex"/>
    <property type="evidence" value="ECO:0007669"/>
    <property type="project" value="TreeGrafter"/>
</dbReference>
<dbReference type="InterPro" id="IPR000744">
    <property type="entry name" value="NSF_attach"/>
</dbReference>
<comment type="similarity">
    <text evidence="2 7">Belongs to the SNAP family.</text>
</comment>
<dbReference type="Pfam" id="PF14938">
    <property type="entry name" value="SNAP"/>
    <property type="match status" value="1"/>
</dbReference>
<dbReference type="AlphaFoldDB" id="A0AAV5QRX8"/>
<name>A0AAV5QRX8_9ASCO</name>
<dbReference type="FunFam" id="1.25.40.10:FF:000049">
    <property type="entry name" value="Alpha-soluble NSF attachment protein-like"/>
    <property type="match status" value="1"/>
</dbReference>
<evidence type="ECO:0000256" key="5">
    <source>
        <dbReference type="ARBA" id="ARBA00022927"/>
    </source>
</evidence>
<dbReference type="GO" id="GO:0005774">
    <property type="term" value="C:vacuolar membrane"/>
    <property type="evidence" value="ECO:0007669"/>
    <property type="project" value="TreeGrafter"/>
</dbReference>
<dbReference type="RefSeq" id="XP_064854292.1">
    <property type="nucleotide sequence ID" value="XM_064998220.1"/>
</dbReference>
<organism evidence="8 9">
    <name type="scientific">Saccharomycopsis crataegensis</name>
    <dbReference type="NCBI Taxonomy" id="43959"/>
    <lineage>
        <taxon>Eukaryota</taxon>
        <taxon>Fungi</taxon>
        <taxon>Dikarya</taxon>
        <taxon>Ascomycota</taxon>
        <taxon>Saccharomycotina</taxon>
        <taxon>Saccharomycetes</taxon>
        <taxon>Saccharomycopsidaceae</taxon>
        <taxon>Saccharomycopsis</taxon>
    </lineage>
</organism>
<comment type="caution">
    <text evidence="8">The sequence shown here is derived from an EMBL/GenBank/DDBJ whole genome shotgun (WGS) entry which is preliminary data.</text>
</comment>